<evidence type="ECO:0000313" key="2">
    <source>
        <dbReference type="Proteomes" id="UP000829354"/>
    </source>
</evidence>
<protein>
    <submittedName>
        <fullName evidence="1">Uncharacterized protein</fullName>
    </submittedName>
</protein>
<sequence>MIFPSTVAAQLTVGGWFFPVSVPPPNPNENTVYDEDVALPEAEPVNVTHQEIKDYYEKDKLEKWNSLKPNLQPVYKKNLEPVRRHHNDMDHTSTTTQDPLEISKSKRFLPGIQQFVPASINPGSLPLNEEPVITMSMTPIKSLRQPEEISAEITRNLKAEQAMLEISSTTEQVKTTKLPFIYGIPKTKSFDDPLSAVEKEREMMKLKRDVFRLRNEMNLVKALLNKMYKRMYRKQKDFLMKKTTNDSTRLSAVQTEANNHDWTVIRAQHRSQVNT</sequence>
<dbReference type="EMBL" id="CP092625">
    <property type="protein sequence ID" value="UMM43240.1"/>
    <property type="molecule type" value="Genomic_DNA"/>
</dbReference>
<dbReference type="AlphaFoldDB" id="A0AAE9FK96"/>
<name>A0AAE9FK96_CAEBR</name>
<evidence type="ECO:0000313" key="1">
    <source>
        <dbReference type="EMBL" id="UMM43240.1"/>
    </source>
</evidence>
<gene>
    <name evidence="1" type="ORF">L5515_018813</name>
</gene>
<accession>A0AAE9FK96</accession>
<keyword evidence="2" id="KW-1185">Reference proteome</keyword>
<dbReference type="Proteomes" id="UP000829354">
    <property type="component" value="Chromosome X"/>
</dbReference>
<organism evidence="1 2">
    <name type="scientific">Caenorhabditis briggsae</name>
    <dbReference type="NCBI Taxonomy" id="6238"/>
    <lineage>
        <taxon>Eukaryota</taxon>
        <taxon>Metazoa</taxon>
        <taxon>Ecdysozoa</taxon>
        <taxon>Nematoda</taxon>
        <taxon>Chromadorea</taxon>
        <taxon>Rhabditida</taxon>
        <taxon>Rhabditina</taxon>
        <taxon>Rhabditomorpha</taxon>
        <taxon>Rhabditoidea</taxon>
        <taxon>Rhabditidae</taxon>
        <taxon>Peloderinae</taxon>
        <taxon>Caenorhabditis</taxon>
    </lineage>
</organism>
<reference evidence="1 2" key="1">
    <citation type="submission" date="2022-04" db="EMBL/GenBank/DDBJ databases">
        <title>Chromosome-level reference genomes for two strains of Caenorhabditis briggsae: an improved platform for comparative genomics.</title>
        <authorList>
            <person name="Stevens L."/>
            <person name="Andersen E."/>
        </authorList>
    </citation>
    <scope>NUCLEOTIDE SEQUENCE [LARGE SCALE GENOMIC DNA]</scope>
    <source>
        <strain evidence="1">VX34</strain>
        <tissue evidence="1">Whole-organism</tissue>
    </source>
</reference>
<proteinExistence type="predicted"/>